<proteinExistence type="predicted"/>
<keyword evidence="1" id="KW-1133">Transmembrane helix</keyword>
<sequence length="149" mass="16710">MNQNINMILAIVGGVFLAMQGGFNAQLGVQLRNPLMASLVAFFFSMVFALLMVLMSLKNFPKVSLLYDIPKYLWFTGALFSVFGIYLYYYTIPKLGMSTMISLGLFGQLLFSAIAGHYGWFGMPQEPMEFKRILGVAAMFIGIFLIKEN</sequence>
<dbReference type="Proteomes" id="UP001343698">
    <property type="component" value="Unassembled WGS sequence"/>
</dbReference>
<accession>A0ABU7IGU8</accession>
<feature type="transmembrane region" description="Helical" evidence="1">
    <location>
        <begin position="95"/>
        <end position="118"/>
    </location>
</feature>
<keyword evidence="1" id="KW-0812">Transmembrane</keyword>
<gene>
    <name evidence="2" type="ORF">V1H85_06415</name>
</gene>
<name>A0ABU7IGU8_9FLAO</name>
<dbReference type="EMBL" id="JAZDDF010000002">
    <property type="protein sequence ID" value="MEE1972071.1"/>
    <property type="molecule type" value="Genomic_DNA"/>
</dbReference>
<feature type="transmembrane region" description="Helical" evidence="1">
    <location>
        <begin position="130"/>
        <end position="146"/>
    </location>
</feature>
<feature type="transmembrane region" description="Helical" evidence="1">
    <location>
        <begin position="69"/>
        <end position="89"/>
    </location>
</feature>
<keyword evidence="3" id="KW-1185">Reference proteome</keyword>
<comment type="caution">
    <text evidence="2">The sequence shown here is derived from an EMBL/GenBank/DDBJ whole genome shotgun (WGS) entry which is preliminary data.</text>
</comment>
<dbReference type="PANTHER" id="PTHR34821:SF2">
    <property type="entry name" value="INNER MEMBRANE PROTEIN YDCZ"/>
    <property type="match status" value="1"/>
</dbReference>
<evidence type="ECO:0000313" key="2">
    <source>
        <dbReference type="EMBL" id="MEE1972071.1"/>
    </source>
</evidence>
<dbReference type="RefSeq" id="WP_272636232.1">
    <property type="nucleotide sequence ID" value="NZ_JAZDDF010000002.1"/>
</dbReference>
<reference evidence="2 3" key="1">
    <citation type="submission" date="2024-01" db="EMBL/GenBank/DDBJ databases">
        <title>Maribacter spp. originated from different algae showed divergent polysaccharides utilization ability.</title>
        <authorList>
            <person name="Wang H."/>
            <person name="Wu Y."/>
        </authorList>
    </citation>
    <scope>NUCLEOTIDE SEQUENCE [LARGE SCALE GENOMIC DNA]</scope>
    <source>
        <strain evidence="2 3">KPT27_14</strain>
    </source>
</reference>
<dbReference type="Pfam" id="PF04657">
    <property type="entry name" value="DMT_YdcZ"/>
    <property type="match status" value="1"/>
</dbReference>
<dbReference type="InterPro" id="IPR006750">
    <property type="entry name" value="YdcZ"/>
</dbReference>
<protein>
    <submittedName>
        <fullName evidence="2">DMT family transporter</fullName>
    </submittedName>
</protein>
<evidence type="ECO:0000256" key="1">
    <source>
        <dbReference type="SAM" id="Phobius"/>
    </source>
</evidence>
<dbReference type="PANTHER" id="PTHR34821">
    <property type="entry name" value="INNER MEMBRANE PROTEIN YDCZ"/>
    <property type="match status" value="1"/>
</dbReference>
<organism evidence="2 3">
    <name type="scientific">Maribacter flavus</name>
    <dbReference type="NCBI Taxonomy" id="1658664"/>
    <lineage>
        <taxon>Bacteria</taxon>
        <taxon>Pseudomonadati</taxon>
        <taxon>Bacteroidota</taxon>
        <taxon>Flavobacteriia</taxon>
        <taxon>Flavobacteriales</taxon>
        <taxon>Flavobacteriaceae</taxon>
        <taxon>Maribacter</taxon>
    </lineage>
</organism>
<feature type="transmembrane region" description="Helical" evidence="1">
    <location>
        <begin position="35"/>
        <end position="57"/>
    </location>
</feature>
<keyword evidence="1" id="KW-0472">Membrane</keyword>
<evidence type="ECO:0000313" key="3">
    <source>
        <dbReference type="Proteomes" id="UP001343698"/>
    </source>
</evidence>